<dbReference type="Gene3D" id="1.10.10.60">
    <property type="entry name" value="Homeodomain-like"/>
    <property type="match status" value="1"/>
</dbReference>
<evidence type="ECO:0000313" key="6">
    <source>
        <dbReference type="Proteomes" id="UP000199150"/>
    </source>
</evidence>
<protein>
    <submittedName>
        <fullName evidence="5">AraC-type DNA-binding protein</fullName>
    </submittedName>
</protein>
<feature type="domain" description="HTH araC/xylS-type" evidence="4">
    <location>
        <begin position="187"/>
        <end position="284"/>
    </location>
</feature>
<dbReference type="SUPFAM" id="SSF46689">
    <property type="entry name" value="Homeodomain-like"/>
    <property type="match status" value="1"/>
</dbReference>
<keyword evidence="1" id="KW-0805">Transcription regulation</keyword>
<gene>
    <name evidence="5" type="ORF">SAMN02927928_0712</name>
</gene>
<name>A0A1G4PVW5_9CAUL</name>
<reference evidence="6" key="1">
    <citation type="submission" date="2016-10" db="EMBL/GenBank/DDBJ databases">
        <authorList>
            <person name="Varghese N."/>
            <person name="Submissions S."/>
        </authorList>
    </citation>
    <scope>NUCLEOTIDE SEQUENCE [LARGE SCALE GENOMIC DNA]</scope>
    <source>
        <strain evidence="6">CGMCC 1.3431</strain>
    </source>
</reference>
<dbReference type="InterPro" id="IPR018062">
    <property type="entry name" value="HTH_AraC-typ_CS"/>
</dbReference>
<evidence type="ECO:0000313" key="5">
    <source>
        <dbReference type="EMBL" id="SCW36504.1"/>
    </source>
</evidence>
<dbReference type="OrthoDB" id="644174at2"/>
<dbReference type="Pfam" id="PF12833">
    <property type="entry name" value="HTH_18"/>
    <property type="match status" value="1"/>
</dbReference>
<dbReference type="Proteomes" id="UP000199150">
    <property type="component" value="Unassembled WGS sequence"/>
</dbReference>
<evidence type="ECO:0000256" key="2">
    <source>
        <dbReference type="ARBA" id="ARBA00023125"/>
    </source>
</evidence>
<keyword evidence="2 5" id="KW-0238">DNA-binding</keyword>
<dbReference type="InterPro" id="IPR018060">
    <property type="entry name" value="HTH_AraC"/>
</dbReference>
<proteinExistence type="predicted"/>
<evidence type="ECO:0000259" key="4">
    <source>
        <dbReference type="PROSITE" id="PS01124"/>
    </source>
</evidence>
<keyword evidence="3" id="KW-0804">Transcription</keyword>
<dbReference type="STRING" id="260084.SAMN02927928_0712"/>
<dbReference type="AlphaFoldDB" id="A0A1G4PVW5"/>
<dbReference type="PROSITE" id="PS00041">
    <property type="entry name" value="HTH_ARAC_FAMILY_1"/>
    <property type="match status" value="1"/>
</dbReference>
<dbReference type="GO" id="GO:0000976">
    <property type="term" value="F:transcription cis-regulatory region binding"/>
    <property type="evidence" value="ECO:0007669"/>
    <property type="project" value="TreeGrafter"/>
</dbReference>
<dbReference type="PROSITE" id="PS01124">
    <property type="entry name" value="HTH_ARAC_FAMILY_2"/>
    <property type="match status" value="1"/>
</dbReference>
<organism evidence="5 6">
    <name type="scientific">Asticcacaulis taihuensis</name>
    <dbReference type="NCBI Taxonomy" id="260084"/>
    <lineage>
        <taxon>Bacteria</taxon>
        <taxon>Pseudomonadati</taxon>
        <taxon>Pseudomonadota</taxon>
        <taxon>Alphaproteobacteria</taxon>
        <taxon>Caulobacterales</taxon>
        <taxon>Caulobacteraceae</taxon>
        <taxon>Asticcacaulis</taxon>
    </lineage>
</organism>
<dbReference type="PANTHER" id="PTHR47894:SF4">
    <property type="entry name" value="HTH-TYPE TRANSCRIPTIONAL REGULATOR GADX"/>
    <property type="match status" value="1"/>
</dbReference>
<dbReference type="GO" id="GO:0005829">
    <property type="term" value="C:cytosol"/>
    <property type="evidence" value="ECO:0007669"/>
    <property type="project" value="TreeGrafter"/>
</dbReference>
<evidence type="ECO:0000256" key="3">
    <source>
        <dbReference type="ARBA" id="ARBA00023163"/>
    </source>
</evidence>
<dbReference type="EMBL" id="FMTS01000001">
    <property type="protein sequence ID" value="SCW36504.1"/>
    <property type="molecule type" value="Genomic_DNA"/>
</dbReference>
<dbReference type="InterPro" id="IPR009057">
    <property type="entry name" value="Homeodomain-like_sf"/>
</dbReference>
<accession>A0A1G4PVW5</accession>
<keyword evidence="6" id="KW-1185">Reference proteome</keyword>
<sequence length="297" mass="33276">MVFTNDNRVMCIMPPLPDITSDTYQRRIWQRPDVGATATVRQDLDVRISSLLVLQPSLIVVEQGHKTVHWDGGHIRAGKGEAVWLSKGRYDVINEPAPGGAYEAFWLAWTPASLDRRRTTAAQNSRSTPQAIMLQPEMTDALQRAHLSIGDPKLPDAIALHRMEEVLYWLGHLGIRIDHSSDITLTDRVSTLIASDPGHPWTLQAVASRLIVSEATLRRTLSDKGTGFTELLIDARMSAALSLLQSTDYPVDRIALEVGYASPSRFSVRFRARFGFAPTAIRGHKRLRKFQEFRECP</sequence>
<dbReference type="GO" id="GO:0003700">
    <property type="term" value="F:DNA-binding transcription factor activity"/>
    <property type="evidence" value="ECO:0007669"/>
    <property type="project" value="InterPro"/>
</dbReference>
<dbReference type="PANTHER" id="PTHR47894">
    <property type="entry name" value="HTH-TYPE TRANSCRIPTIONAL REGULATOR GADX"/>
    <property type="match status" value="1"/>
</dbReference>
<evidence type="ECO:0000256" key="1">
    <source>
        <dbReference type="ARBA" id="ARBA00023015"/>
    </source>
</evidence>
<dbReference type="SMART" id="SM00342">
    <property type="entry name" value="HTH_ARAC"/>
    <property type="match status" value="1"/>
</dbReference>
<dbReference type="RefSeq" id="WP_090643720.1">
    <property type="nucleotide sequence ID" value="NZ_CBCRYE010000001.1"/>
</dbReference>